<dbReference type="RefSeq" id="WP_311780788.1">
    <property type="nucleotide sequence ID" value="NZ_JALRMQ010000008.1"/>
</dbReference>
<dbReference type="GO" id="GO:0016114">
    <property type="term" value="P:terpenoid biosynthetic process"/>
    <property type="evidence" value="ECO:0007669"/>
    <property type="project" value="UniProtKB-ARBA"/>
</dbReference>
<reference evidence="1" key="1">
    <citation type="submission" date="2022-04" db="EMBL/GenBank/DDBJ databases">
        <title>Draft genome sequences of lactic acid bacteria (LAB) strains involved in meat spoilage.</title>
        <authorList>
            <person name="Palevich N."/>
        </authorList>
    </citation>
    <scope>NUCLEOTIDE SEQUENCE</scope>
    <source>
        <strain evidence="1">9-14</strain>
    </source>
</reference>
<dbReference type="InterPro" id="IPR002060">
    <property type="entry name" value="Squ/phyt_synthse"/>
</dbReference>
<comment type="caution">
    <text evidence="1">The sequence shown here is derived from an EMBL/GenBank/DDBJ whole genome shotgun (WGS) entry which is preliminary data.</text>
</comment>
<dbReference type="GO" id="GO:0051996">
    <property type="term" value="F:squalene synthase [NAD(P)H] activity"/>
    <property type="evidence" value="ECO:0007669"/>
    <property type="project" value="InterPro"/>
</dbReference>
<sequence>MTTRTDINNDYKYCKKIIEEHSKSFSLVFSKLPERKRHAIYAVYAFCRVLDDSIDIHKDNTLLNNYEKSFIKMLSGSTVNEPIFLALKDSFNHFELSSKPFFELIKGIRSDQDFKQPKTDKELFNYCYQVAGTIGEIILPILAEKNHKKLTKDAIALGCAMQITNILRDVGEDLRNERIYFSKETIQNFEVNRSDYKFVPQKNYQDLWEYYASRAEELYMEGLTNLQLFDLDSQMIVKSAANVYAAILPAVRKTDYDLDKKATVSRLEKMKILSNNMK</sequence>
<evidence type="ECO:0000313" key="1">
    <source>
        <dbReference type="EMBL" id="MDT1974967.1"/>
    </source>
</evidence>
<evidence type="ECO:0000313" key="2">
    <source>
        <dbReference type="Proteomes" id="UP001249945"/>
    </source>
</evidence>
<dbReference type="AlphaFoldDB" id="A0AAW8RBW2"/>
<dbReference type="GO" id="GO:0004311">
    <property type="term" value="F:geranylgeranyl diphosphate synthase activity"/>
    <property type="evidence" value="ECO:0007669"/>
    <property type="project" value="InterPro"/>
</dbReference>
<proteinExistence type="predicted"/>
<dbReference type="InterPro" id="IPR008949">
    <property type="entry name" value="Isoprenoid_synthase_dom_sf"/>
</dbReference>
<name>A0AAW8RBW2_CARDV</name>
<dbReference type="EMBL" id="JALRMR010000014">
    <property type="protein sequence ID" value="MDT1974967.1"/>
    <property type="molecule type" value="Genomic_DNA"/>
</dbReference>
<dbReference type="Proteomes" id="UP001249945">
    <property type="component" value="Unassembled WGS sequence"/>
</dbReference>
<dbReference type="Gene3D" id="1.10.600.10">
    <property type="entry name" value="Farnesyl Diphosphate Synthase"/>
    <property type="match status" value="1"/>
</dbReference>
<organism evidence="1 2">
    <name type="scientific">Carnobacterium divergens</name>
    <name type="common">Lactobacillus divergens</name>
    <dbReference type="NCBI Taxonomy" id="2748"/>
    <lineage>
        <taxon>Bacteria</taxon>
        <taxon>Bacillati</taxon>
        <taxon>Bacillota</taxon>
        <taxon>Bacilli</taxon>
        <taxon>Lactobacillales</taxon>
        <taxon>Carnobacteriaceae</taxon>
        <taxon>Carnobacterium</taxon>
    </lineage>
</organism>
<dbReference type="PANTHER" id="PTHR31480">
    <property type="entry name" value="BIFUNCTIONAL LYCOPENE CYCLASE/PHYTOENE SYNTHASE"/>
    <property type="match status" value="1"/>
</dbReference>
<dbReference type="InterPro" id="IPR033904">
    <property type="entry name" value="Trans_IPPS_HH"/>
</dbReference>
<dbReference type="SFLD" id="SFLDS00005">
    <property type="entry name" value="Isoprenoid_Synthase_Type_I"/>
    <property type="match status" value="1"/>
</dbReference>
<dbReference type="SFLD" id="SFLDG01018">
    <property type="entry name" value="Squalene/Phytoene_Synthase_Lik"/>
    <property type="match status" value="1"/>
</dbReference>
<accession>A0AAW8RBW2</accession>
<dbReference type="SFLD" id="SFLDG01212">
    <property type="entry name" value="Phytoene_synthase_like"/>
    <property type="match status" value="1"/>
</dbReference>
<dbReference type="SUPFAM" id="SSF48576">
    <property type="entry name" value="Terpenoid synthases"/>
    <property type="match status" value="1"/>
</dbReference>
<gene>
    <name evidence="1" type="ORF">MX635_11230</name>
</gene>
<dbReference type="CDD" id="cd00683">
    <property type="entry name" value="Trans_IPPS_HH"/>
    <property type="match status" value="1"/>
</dbReference>
<protein>
    <submittedName>
        <fullName evidence="1">Phytoene/squalene synthase family protein</fullName>
    </submittedName>
</protein>
<dbReference type="InterPro" id="IPR044843">
    <property type="entry name" value="Trans_IPPS_bact-type"/>
</dbReference>
<dbReference type="Pfam" id="PF00494">
    <property type="entry name" value="SQS_PSY"/>
    <property type="match status" value="1"/>
</dbReference>